<evidence type="ECO:0000259" key="13">
    <source>
        <dbReference type="Pfam" id="PF03315"/>
    </source>
</evidence>
<comment type="cofactor">
    <cofactor evidence="1 11">
        <name>[4Fe-4S] cluster</name>
        <dbReference type="ChEBI" id="CHEBI:49883"/>
    </cofactor>
</comment>
<organism evidence="14 15">
    <name type="scientific">Leucobacter iarius</name>
    <dbReference type="NCBI Taxonomy" id="333963"/>
    <lineage>
        <taxon>Bacteria</taxon>
        <taxon>Bacillati</taxon>
        <taxon>Actinomycetota</taxon>
        <taxon>Actinomycetes</taxon>
        <taxon>Micrococcales</taxon>
        <taxon>Microbacteriaceae</taxon>
        <taxon>Leucobacter</taxon>
    </lineage>
</organism>
<evidence type="ECO:0000256" key="9">
    <source>
        <dbReference type="ARBA" id="ARBA00023239"/>
    </source>
</evidence>
<accession>A0ABP4XKU3</accession>
<dbReference type="Gene3D" id="3.30.1330.90">
    <property type="entry name" value="D-3-phosphoglycerate dehydrogenase, domain 3"/>
    <property type="match status" value="1"/>
</dbReference>
<keyword evidence="9 11" id="KW-0456">Lyase</keyword>
<dbReference type="PANTHER" id="PTHR30182:SF1">
    <property type="entry name" value="L-SERINE DEHYDRATASE 1"/>
    <property type="match status" value="1"/>
</dbReference>
<reference evidence="15" key="1">
    <citation type="journal article" date="2019" name="Int. J. Syst. Evol. Microbiol.">
        <title>The Global Catalogue of Microorganisms (GCM) 10K type strain sequencing project: providing services to taxonomists for standard genome sequencing and annotation.</title>
        <authorList>
            <consortium name="The Broad Institute Genomics Platform"/>
            <consortium name="The Broad Institute Genome Sequencing Center for Infectious Disease"/>
            <person name="Wu L."/>
            <person name="Ma J."/>
        </authorList>
    </citation>
    <scope>NUCLEOTIDE SEQUENCE [LARGE SCALE GENOMIC DNA]</scope>
    <source>
        <strain evidence="15">JCM 14736</strain>
    </source>
</reference>
<dbReference type="Pfam" id="PF03315">
    <property type="entry name" value="SDH_beta"/>
    <property type="match status" value="1"/>
</dbReference>
<keyword evidence="8 11" id="KW-0411">Iron-sulfur</keyword>
<dbReference type="NCBIfam" id="TIGR00720">
    <property type="entry name" value="sda_mono"/>
    <property type="match status" value="1"/>
</dbReference>
<dbReference type="EC" id="4.3.1.17" evidence="11"/>
<dbReference type="RefSeq" id="WP_344030996.1">
    <property type="nucleotide sequence ID" value="NZ_BAAAOB010000001.1"/>
</dbReference>
<protein>
    <recommendedName>
        <fullName evidence="11">L-serine dehydratase</fullName>
        <ecNumber evidence="11">4.3.1.17</ecNumber>
    </recommendedName>
</protein>
<dbReference type="InterPro" id="IPR004644">
    <property type="entry name" value="Fe-S_L-Ser_mono"/>
</dbReference>
<evidence type="ECO:0000256" key="5">
    <source>
        <dbReference type="ARBA" id="ARBA00022485"/>
    </source>
</evidence>
<comment type="pathway">
    <text evidence="2">Carbohydrate biosynthesis; gluconeogenesis.</text>
</comment>
<feature type="domain" description="Serine dehydratase-like alpha subunit" evidence="12">
    <location>
        <begin position="195"/>
        <end position="450"/>
    </location>
</feature>
<proteinExistence type="inferred from homology"/>
<evidence type="ECO:0000256" key="8">
    <source>
        <dbReference type="ARBA" id="ARBA00023014"/>
    </source>
</evidence>
<dbReference type="Pfam" id="PF03313">
    <property type="entry name" value="SDH_alpha"/>
    <property type="match status" value="1"/>
</dbReference>
<sequence length="456" mass="47517">MTDRGVYVSALELFSLGIGPSSSHTVGPMRAGAMFRDRLAAAGDLPRVTRFVVRLQGSLAATGIGHGSPDAVIAGLRGLQPETVDPDLVHGEWDRLDAGETIDVDGVSMNKDDIVFAPFSRHDGHPNSLVLTAEADGETLLSETYLSIGGGFIERVGDPETGADAGAGEDPATPQLRHRYASIAELMEVVGDRRIADIAWEDEIALHGEEKAQAGLDLIWSEMRSCIERGLEGQGVLPGRLGVKRRAAEGLRKLRERDGCDTAEEALALYALAVNEENAAGRRVVTAPTNGAAGVLPAVLYFATVQGGFDPEAIRTFLLTATAIGSVFKANASISGAEAGCQAEVGSACAMAAAGITAIRGGSVAQIENAAEIALEHHLGLTCDPVGGLVQIPCIERNAVAASTALTACRLALLGDGTHVVPLDTTIETMRQTGADMSERYKETSTGGLAVNVVEC</sequence>
<dbReference type="PANTHER" id="PTHR30182">
    <property type="entry name" value="L-SERINE DEHYDRATASE"/>
    <property type="match status" value="1"/>
</dbReference>
<evidence type="ECO:0000256" key="11">
    <source>
        <dbReference type="RuleBase" id="RU366059"/>
    </source>
</evidence>
<comment type="catalytic activity">
    <reaction evidence="10 11">
        <text>L-serine = pyruvate + NH4(+)</text>
        <dbReference type="Rhea" id="RHEA:19169"/>
        <dbReference type="ChEBI" id="CHEBI:15361"/>
        <dbReference type="ChEBI" id="CHEBI:28938"/>
        <dbReference type="ChEBI" id="CHEBI:33384"/>
        <dbReference type="EC" id="4.3.1.17"/>
    </reaction>
</comment>
<dbReference type="InterPro" id="IPR005130">
    <property type="entry name" value="Ser_deHydtase-like_asu"/>
</dbReference>
<comment type="caution">
    <text evidence="14">The sequence shown here is derived from an EMBL/GenBank/DDBJ whole genome shotgun (WGS) entry which is preliminary data.</text>
</comment>
<keyword evidence="6 11" id="KW-0479">Metal-binding</keyword>
<feature type="domain" description="Serine dehydratase beta chain" evidence="13">
    <location>
        <begin position="9"/>
        <end position="155"/>
    </location>
</feature>
<evidence type="ECO:0000256" key="7">
    <source>
        <dbReference type="ARBA" id="ARBA00023004"/>
    </source>
</evidence>
<evidence type="ECO:0000256" key="6">
    <source>
        <dbReference type="ARBA" id="ARBA00022723"/>
    </source>
</evidence>
<dbReference type="InterPro" id="IPR005131">
    <property type="entry name" value="Ser_deHydtase_bsu"/>
</dbReference>
<evidence type="ECO:0000256" key="3">
    <source>
        <dbReference type="ARBA" id="ARBA00008636"/>
    </source>
</evidence>
<name>A0ABP4XKU3_9MICO</name>
<keyword evidence="7 11" id="KW-0408">Iron</keyword>
<gene>
    <name evidence="14" type="ORF">GCM10009768_14400</name>
</gene>
<dbReference type="Proteomes" id="UP001500851">
    <property type="component" value="Unassembled WGS sequence"/>
</dbReference>
<evidence type="ECO:0000256" key="1">
    <source>
        <dbReference type="ARBA" id="ARBA00001966"/>
    </source>
</evidence>
<evidence type="ECO:0000313" key="15">
    <source>
        <dbReference type="Proteomes" id="UP001500851"/>
    </source>
</evidence>
<dbReference type="SUPFAM" id="SSF143548">
    <property type="entry name" value="Serine metabolism enzymes domain"/>
    <property type="match status" value="1"/>
</dbReference>
<dbReference type="EMBL" id="BAAAOB010000001">
    <property type="protein sequence ID" value="GAA1786629.1"/>
    <property type="molecule type" value="Genomic_DNA"/>
</dbReference>
<evidence type="ECO:0000256" key="2">
    <source>
        <dbReference type="ARBA" id="ARBA00004742"/>
    </source>
</evidence>
<keyword evidence="5 11" id="KW-0004">4Fe-4S</keyword>
<comment type="similarity">
    <text evidence="3 11">Belongs to the iron-sulfur dependent L-serine dehydratase family.</text>
</comment>
<dbReference type="InterPro" id="IPR051318">
    <property type="entry name" value="Fe-S_L-Ser"/>
</dbReference>
<keyword evidence="4 11" id="KW-0312">Gluconeogenesis</keyword>
<dbReference type="InterPro" id="IPR029009">
    <property type="entry name" value="ASB_dom_sf"/>
</dbReference>
<evidence type="ECO:0000256" key="10">
    <source>
        <dbReference type="ARBA" id="ARBA00049406"/>
    </source>
</evidence>
<evidence type="ECO:0000313" key="14">
    <source>
        <dbReference type="EMBL" id="GAA1786629.1"/>
    </source>
</evidence>
<keyword evidence="15" id="KW-1185">Reference proteome</keyword>
<evidence type="ECO:0000259" key="12">
    <source>
        <dbReference type="Pfam" id="PF03313"/>
    </source>
</evidence>
<evidence type="ECO:0000256" key="4">
    <source>
        <dbReference type="ARBA" id="ARBA00022432"/>
    </source>
</evidence>